<sequence length="294" mass="30578">MPPRLDRKSTSLLLSSYGIQIVPKSDGNPFGNVQKSDGKSNWIGKNFDLGLMFADSQNPILGSDSAFFDSRGLLADGTRVGFDVVPSPNDPSLVDLSLFKVGAADPLFHGSDLADVGKPSQADSTYGQRSKSRVIVSPTESGRGKTAVDSLGLEQNTRLHVVGGQVLDAKIGASFSLDGQGLEAKSDSKLLYAHISNQVNNGDLQVSNEAPSSNFGADGKKNSGSAFEDIPLAGNGLSLDKSVSGIGASNGSSLDNSVSGIAIATGLQVDKSHTRQNVGLFEIIGNSNVPFSHN</sequence>
<protein>
    <submittedName>
        <fullName evidence="2">Uncharacterized protein</fullName>
    </submittedName>
</protein>
<dbReference type="Proteomes" id="UP000237000">
    <property type="component" value="Unassembled WGS sequence"/>
</dbReference>
<proteinExistence type="predicted"/>
<evidence type="ECO:0000313" key="2">
    <source>
        <dbReference type="EMBL" id="PON98133.1"/>
    </source>
</evidence>
<evidence type="ECO:0000313" key="3">
    <source>
        <dbReference type="Proteomes" id="UP000237000"/>
    </source>
</evidence>
<keyword evidence="3" id="KW-1185">Reference proteome</keyword>
<name>A0A2P5FK28_TREOI</name>
<gene>
    <name evidence="2" type="ORF">TorRG33x02_059630</name>
</gene>
<organism evidence="2 3">
    <name type="scientific">Trema orientale</name>
    <name type="common">Charcoal tree</name>
    <name type="synonym">Celtis orientalis</name>
    <dbReference type="NCBI Taxonomy" id="63057"/>
    <lineage>
        <taxon>Eukaryota</taxon>
        <taxon>Viridiplantae</taxon>
        <taxon>Streptophyta</taxon>
        <taxon>Embryophyta</taxon>
        <taxon>Tracheophyta</taxon>
        <taxon>Spermatophyta</taxon>
        <taxon>Magnoliopsida</taxon>
        <taxon>eudicotyledons</taxon>
        <taxon>Gunneridae</taxon>
        <taxon>Pentapetalae</taxon>
        <taxon>rosids</taxon>
        <taxon>fabids</taxon>
        <taxon>Rosales</taxon>
        <taxon>Cannabaceae</taxon>
        <taxon>Trema</taxon>
    </lineage>
</organism>
<feature type="region of interest" description="Disordered" evidence="1">
    <location>
        <begin position="117"/>
        <end position="148"/>
    </location>
</feature>
<comment type="caution">
    <text evidence="2">The sequence shown here is derived from an EMBL/GenBank/DDBJ whole genome shotgun (WGS) entry which is preliminary data.</text>
</comment>
<dbReference type="OrthoDB" id="10533912at2759"/>
<reference evidence="3" key="1">
    <citation type="submission" date="2016-06" db="EMBL/GenBank/DDBJ databases">
        <title>Parallel loss of symbiosis genes in relatives of nitrogen-fixing non-legume Parasponia.</title>
        <authorList>
            <person name="Van Velzen R."/>
            <person name="Holmer R."/>
            <person name="Bu F."/>
            <person name="Rutten L."/>
            <person name="Van Zeijl A."/>
            <person name="Liu W."/>
            <person name="Santuari L."/>
            <person name="Cao Q."/>
            <person name="Sharma T."/>
            <person name="Shen D."/>
            <person name="Roswanjaya Y."/>
            <person name="Wardhani T."/>
            <person name="Kalhor M.S."/>
            <person name="Jansen J."/>
            <person name="Van den Hoogen J."/>
            <person name="Gungor B."/>
            <person name="Hartog M."/>
            <person name="Hontelez J."/>
            <person name="Verver J."/>
            <person name="Yang W.-C."/>
            <person name="Schijlen E."/>
            <person name="Repin R."/>
            <person name="Schilthuizen M."/>
            <person name="Schranz E."/>
            <person name="Heidstra R."/>
            <person name="Miyata K."/>
            <person name="Fedorova E."/>
            <person name="Kohlen W."/>
            <person name="Bisseling T."/>
            <person name="Smit S."/>
            <person name="Geurts R."/>
        </authorList>
    </citation>
    <scope>NUCLEOTIDE SEQUENCE [LARGE SCALE GENOMIC DNA]</scope>
    <source>
        <strain evidence="3">cv. RG33-2</strain>
    </source>
</reference>
<dbReference type="AlphaFoldDB" id="A0A2P5FK28"/>
<accession>A0A2P5FK28</accession>
<dbReference type="InParanoid" id="A0A2P5FK28"/>
<evidence type="ECO:0000256" key="1">
    <source>
        <dbReference type="SAM" id="MobiDB-lite"/>
    </source>
</evidence>
<dbReference type="EMBL" id="JXTC01000026">
    <property type="protein sequence ID" value="PON98133.1"/>
    <property type="molecule type" value="Genomic_DNA"/>
</dbReference>